<protein>
    <submittedName>
        <fullName evidence="2">Secreted protein containing ThiJ/PfpI domain protein</fullName>
        <ecNumber evidence="2">6.3.5.3</ecNumber>
    </submittedName>
</protein>
<reference evidence="2 3" key="1">
    <citation type="submission" date="2015-10" db="EMBL/GenBank/DDBJ databases">
        <title>Candidatus Desulfofervidus auxilii, a hydrogenotrophic sulfate-reducing bacterium involved in the thermophilic anaerobic oxidation of methane.</title>
        <authorList>
            <person name="Krukenberg V."/>
            <person name="Richter M."/>
            <person name="Wegener G."/>
        </authorList>
    </citation>
    <scope>NUCLEOTIDE SEQUENCE [LARGE SCALE GENOMIC DNA]</scope>
    <source>
        <strain evidence="2 3">HS1</strain>
    </source>
</reference>
<evidence type="ECO:0000313" key="2">
    <source>
        <dbReference type="EMBL" id="AMM42047.1"/>
    </source>
</evidence>
<organism evidence="2 3">
    <name type="scientific">Desulfofervidus auxilii</name>
    <dbReference type="NCBI Taxonomy" id="1621989"/>
    <lineage>
        <taxon>Bacteria</taxon>
        <taxon>Pseudomonadati</taxon>
        <taxon>Thermodesulfobacteriota</taxon>
        <taxon>Candidatus Desulfofervidia</taxon>
        <taxon>Candidatus Desulfofervidales</taxon>
        <taxon>Candidatus Desulfofervidaceae</taxon>
        <taxon>Candidatus Desulfofervidus</taxon>
    </lineage>
</organism>
<dbReference type="EMBL" id="CP013015">
    <property type="protein sequence ID" value="AMM42047.1"/>
    <property type="molecule type" value="Genomic_DNA"/>
</dbReference>
<dbReference type="EC" id="6.3.5.3" evidence="2"/>
<dbReference type="OrthoDB" id="9792664at2"/>
<dbReference type="Proteomes" id="UP000070560">
    <property type="component" value="Chromosome"/>
</dbReference>
<dbReference type="Gene3D" id="3.40.50.880">
    <property type="match status" value="1"/>
</dbReference>
<proteinExistence type="predicted"/>
<evidence type="ECO:0000259" key="1">
    <source>
        <dbReference type="Pfam" id="PF01965"/>
    </source>
</evidence>
<sequence length="191" mass="20354">MKGLVFLMLFILGGVTMAKAVSPPKVVMVIAHKNFRDEELFVTKQTLERKGVQVVVASSALTPAKGMLGRSYKPDILIKDINIDDYDALVFVGGMGATEYWNNEIAHNLARAALEKNKIVAAICIAPVTLAKAGLLKGKKATVWSSEANQLKSLGAIYTGKSVERDGLIITANGPQAAEEFGKAILAALGL</sequence>
<keyword evidence="3" id="KW-1185">Reference proteome</keyword>
<dbReference type="PANTHER" id="PTHR48094:SF12">
    <property type="entry name" value="PARKINSON DISEASE PROTEIN 7 HOMOLOG"/>
    <property type="match status" value="1"/>
</dbReference>
<feature type="domain" description="DJ-1/PfpI" evidence="1">
    <location>
        <begin position="25"/>
        <end position="187"/>
    </location>
</feature>
<dbReference type="GO" id="GO:0004642">
    <property type="term" value="F:phosphoribosylformylglycinamidine synthase activity"/>
    <property type="evidence" value="ECO:0007669"/>
    <property type="project" value="UniProtKB-EC"/>
</dbReference>
<name>A0A7U4QMF2_DESA2</name>
<dbReference type="RefSeq" id="WP_066065547.1">
    <property type="nucleotide sequence ID" value="NZ_CP013015.1"/>
</dbReference>
<dbReference type="CDD" id="cd03135">
    <property type="entry name" value="GATase1_DJ-1"/>
    <property type="match status" value="1"/>
</dbReference>
<dbReference type="SUPFAM" id="SSF52317">
    <property type="entry name" value="Class I glutamine amidotransferase-like"/>
    <property type="match status" value="1"/>
</dbReference>
<dbReference type="KEGG" id="daw:HS1_002261"/>
<keyword evidence="2" id="KW-0436">Ligase</keyword>
<dbReference type="AlphaFoldDB" id="A0A7U4QMF2"/>
<dbReference type="InterPro" id="IPR002818">
    <property type="entry name" value="DJ-1/PfpI"/>
</dbReference>
<accession>A0A7U4QMF2</accession>
<dbReference type="InterPro" id="IPR029062">
    <property type="entry name" value="Class_I_gatase-like"/>
</dbReference>
<dbReference type="PANTHER" id="PTHR48094">
    <property type="entry name" value="PROTEIN/NUCLEIC ACID DEGLYCASE DJ-1-RELATED"/>
    <property type="match status" value="1"/>
</dbReference>
<dbReference type="InterPro" id="IPR050325">
    <property type="entry name" value="Prot/Nucl_acid_deglycase"/>
</dbReference>
<gene>
    <name evidence="2" type="ORF">HS1_002261</name>
</gene>
<evidence type="ECO:0000313" key="3">
    <source>
        <dbReference type="Proteomes" id="UP000070560"/>
    </source>
</evidence>
<dbReference type="GO" id="GO:0005737">
    <property type="term" value="C:cytoplasm"/>
    <property type="evidence" value="ECO:0007669"/>
    <property type="project" value="TreeGrafter"/>
</dbReference>
<dbReference type="Pfam" id="PF01965">
    <property type="entry name" value="DJ-1_PfpI"/>
    <property type="match status" value="1"/>
</dbReference>